<keyword evidence="5" id="KW-1185">Reference proteome</keyword>
<sequence>MYDHFEIVLNAVSKTFGKKAALNKVSLKVKKGSIFGLIGPNGAGKSTLTSILATLSLPNEGTVKISDLDVVSKVNEVRKKVGVTFQQTTVFSTGTAWENILIAGKMYGIRTSKIMERGEHLLKEFDLFQVSNDLVGTYSGGMKRKLDIAISLLHKPEVLLLDEPTAGLDPESRITFWKIITKISQDEGTTIFVTTHYLEEIHHLATEIALINNGKILDIGTPKELINKLAADQIEIHYHKLDLASIYKIEEYISDLKEVVSHEIKPTALTIITSHGQQILSELLRYLIQSNVEIEFSELKQATLNDVYLINFNEKGAEQ</sequence>
<evidence type="ECO:0000313" key="4">
    <source>
        <dbReference type="EMBL" id="GIN20248.1"/>
    </source>
</evidence>
<comment type="caution">
    <text evidence="4">The sequence shown here is derived from an EMBL/GenBank/DDBJ whole genome shotgun (WGS) entry which is preliminary data.</text>
</comment>
<accession>A0ABQ4K5X5</accession>
<dbReference type="InterPro" id="IPR027417">
    <property type="entry name" value="P-loop_NTPase"/>
</dbReference>
<gene>
    <name evidence="4" type="ORF">J1TS3_13820</name>
</gene>
<dbReference type="EMBL" id="BOQT01000003">
    <property type="protein sequence ID" value="GIN20248.1"/>
    <property type="molecule type" value="Genomic_DNA"/>
</dbReference>
<dbReference type="Pfam" id="PF00005">
    <property type="entry name" value="ABC_tran"/>
    <property type="match status" value="1"/>
</dbReference>
<dbReference type="Gene3D" id="3.40.50.300">
    <property type="entry name" value="P-loop containing nucleotide triphosphate hydrolases"/>
    <property type="match status" value="1"/>
</dbReference>
<dbReference type="SMART" id="SM00382">
    <property type="entry name" value="AAA"/>
    <property type="match status" value="1"/>
</dbReference>
<dbReference type="SUPFAM" id="SSF52540">
    <property type="entry name" value="P-loop containing nucleoside triphosphate hydrolases"/>
    <property type="match status" value="1"/>
</dbReference>
<keyword evidence="2 4" id="KW-0067">ATP-binding</keyword>
<protein>
    <submittedName>
        <fullName evidence="4">Daunorubicin resistance protein DrrA family ABC transporter ATP-binding protein</fullName>
    </submittedName>
</protein>
<dbReference type="PANTHER" id="PTHR43582:SF2">
    <property type="entry name" value="LINEARMYCIN RESISTANCE ATP-BINDING PROTEIN LNRL"/>
    <property type="match status" value="1"/>
</dbReference>
<evidence type="ECO:0000313" key="5">
    <source>
        <dbReference type="Proteomes" id="UP000680279"/>
    </source>
</evidence>
<organism evidence="4 5">
    <name type="scientific">Siminovitchia fordii</name>
    <dbReference type="NCBI Taxonomy" id="254759"/>
    <lineage>
        <taxon>Bacteria</taxon>
        <taxon>Bacillati</taxon>
        <taxon>Bacillota</taxon>
        <taxon>Bacilli</taxon>
        <taxon>Bacillales</taxon>
        <taxon>Bacillaceae</taxon>
        <taxon>Siminovitchia</taxon>
    </lineage>
</organism>
<evidence type="ECO:0000256" key="1">
    <source>
        <dbReference type="ARBA" id="ARBA00022741"/>
    </source>
</evidence>
<name>A0ABQ4K5X5_9BACI</name>
<dbReference type="InterPro" id="IPR017871">
    <property type="entry name" value="ABC_transporter-like_CS"/>
</dbReference>
<dbReference type="PROSITE" id="PS50893">
    <property type="entry name" value="ABC_TRANSPORTER_2"/>
    <property type="match status" value="1"/>
</dbReference>
<dbReference type="PROSITE" id="PS00211">
    <property type="entry name" value="ABC_TRANSPORTER_1"/>
    <property type="match status" value="1"/>
</dbReference>
<reference evidence="4 5" key="1">
    <citation type="submission" date="2021-03" db="EMBL/GenBank/DDBJ databases">
        <title>Antimicrobial resistance genes in bacteria isolated from Japanese honey, and their potential for conferring macrolide and lincosamide resistance in the American foulbrood pathogen Paenibacillus larvae.</title>
        <authorList>
            <person name="Okamoto M."/>
            <person name="Kumagai M."/>
            <person name="Kanamori H."/>
            <person name="Takamatsu D."/>
        </authorList>
    </citation>
    <scope>NUCLEOTIDE SEQUENCE [LARGE SCALE GENOMIC DNA]</scope>
    <source>
        <strain evidence="4 5">J1TS3</strain>
    </source>
</reference>
<dbReference type="InterPro" id="IPR003439">
    <property type="entry name" value="ABC_transporter-like_ATP-bd"/>
</dbReference>
<evidence type="ECO:0000259" key="3">
    <source>
        <dbReference type="PROSITE" id="PS50893"/>
    </source>
</evidence>
<evidence type="ECO:0000256" key="2">
    <source>
        <dbReference type="ARBA" id="ARBA00022840"/>
    </source>
</evidence>
<dbReference type="PANTHER" id="PTHR43582">
    <property type="entry name" value="LINEARMYCIN RESISTANCE ATP-BINDING PROTEIN LNRL"/>
    <property type="match status" value="1"/>
</dbReference>
<dbReference type="RefSeq" id="WP_212962445.1">
    <property type="nucleotide sequence ID" value="NZ_BOQT01000003.1"/>
</dbReference>
<keyword evidence="1" id="KW-0547">Nucleotide-binding</keyword>
<dbReference type="Proteomes" id="UP000680279">
    <property type="component" value="Unassembled WGS sequence"/>
</dbReference>
<dbReference type="GO" id="GO:0005524">
    <property type="term" value="F:ATP binding"/>
    <property type="evidence" value="ECO:0007669"/>
    <property type="project" value="UniProtKB-KW"/>
</dbReference>
<dbReference type="InterPro" id="IPR003593">
    <property type="entry name" value="AAA+_ATPase"/>
</dbReference>
<proteinExistence type="predicted"/>
<feature type="domain" description="ABC transporter" evidence="3">
    <location>
        <begin position="7"/>
        <end position="238"/>
    </location>
</feature>